<reference evidence="2" key="1">
    <citation type="submission" date="2021-01" db="EMBL/GenBank/DDBJ databases">
        <title>Adiantum capillus-veneris genome.</title>
        <authorList>
            <person name="Fang Y."/>
            <person name="Liao Q."/>
        </authorList>
    </citation>
    <scope>NUCLEOTIDE SEQUENCE</scope>
    <source>
        <strain evidence="2">H3</strain>
        <tissue evidence="2">Leaf</tissue>
    </source>
</reference>
<dbReference type="Proteomes" id="UP000886520">
    <property type="component" value="Chromosome 19"/>
</dbReference>
<feature type="compositionally biased region" description="Basic and acidic residues" evidence="1">
    <location>
        <begin position="11"/>
        <end position="20"/>
    </location>
</feature>
<evidence type="ECO:0000256" key="1">
    <source>
        <dbReference type="SAM" id="MobiDB-lite"/>
    </source>
</evidence>
<keyword evidence="3" id="KW-1185">Reference proteome</keyword>
<protein>
    <submittedName>
        <fullName evidence="2">Uncharacterized protein</fullName>
    </submittedName>
</protein>
<comment type="caution">
    <text evidence="2">The sequence shown here is derived from an EMBL/GenBank/DDBJ whole genome shotgun (WGS) entry which is preliminary data.</text>
</comment>
<proteinExistence type="predicted"/>
<feature type="region of interest" description="Disordered" evidence="1">
    <location>
        <begin position="1"/>
        <end position="29"/>
    </location>
</feature>
<dbReference type="EMBL" id="JABFUD020000019">
    <property type="protein sequence ID" value="KAI5065600.1"/>
    <property type="molecule type" value="Genomic_DNA"/>
</dbReference>
<evidence type="ECO:0000313" key="2">
    <source>
        <dbReference type="EMBL" id="KAI5065600.1"/>
    </source>
</evidence>
<organism evidence="2 3">
    <name type="scientific">Adiantum capillus-veneris</name>
    <name type="common">Maidenhair fern</name>
    <dbReference type="NCBI Taxonomy" id="13818"/>
    <lineage>
        <taxon>Eukaryota</taxon>
        <taxon>Viridiplantae</taxon>
        <taxon>Streptophyta</taxon>
        <taxon>Embryophyta</taxon>
        <taxon>Tracheophyta</taxon>
        <taxon>Polypodiopsida</taxon>
        <taxon>Polypodiidae</taxon>
        <taxon>Polypodiales</taxon>
        <taxon>Pteridineae</taxon>
        <taxon>Pteridaceae</taxon>
        <taxon>Vittarioideae</taxon>
        <taxon>Adiantum</taxon>
    </lineage>
</organism>
<accession>A0A9D4UCZ3</accession>
<evidence type="ECO:0000313" key="3">
    <source>
        <dbReference type="Proteomes" id="UP000886520"/>
    </source>
</evidence>
<dbReference type="AlphaFoldDB" id="A0A9D4UCZ3"/>
<name>A0A9D4UCZ3_ADICA</name>
<sequence length="100" mass="10651">KRVALAWEGDTAGKEPPGHEDGEETNQGVGCREEACRKATGWQDRVRRGGLDCGAATLKPRAGASYRSAAGGACGMEEGRVALLQERHHGLHGKVKRPCE</sequence>
<feature type="non-terminal residue" evidence="2">
    <location>
        <position position="1"/>
    </location>
</feature>
<gene>
    <name evidence="2" type="ORF">GOP47_0020295</name>
</gene>